<accession>A0ABM3HHA4</accession>
<dbReference type="Pfam" id="PF02234">
    <property type="entry name" value="CDI"/>
    <property type="match status" value="1"/>
</dbReference>
<dbReference type="InterPro" id="IPR044898">
    <property type="entry name" value="CDI_dom_sf"/>
</dbReference>
<dbReference type="GO" id="GO:0004860">
    <property type="term" value="F:protein kinase inhibitor activity"/>
    <property type="evidence" value="ECO:0007669"/>
    <property type="project" value="UniProtKB-KW"/>
</dbReference>
<comment type="similarity">
    <text evidence="2">Belongs to the CDI family. ICK/KRP subfamily.</text>
</comment>
<keyword evidence="4" id="KW-0131">Cell cycle</keyword>
<evidence type="ECO:0000256" key="5">
    <source>
        <dbReference type="SAM" id="MobiDB-lite"/>
    </source>
</evidence>
<name>A0ABM3HHA4_9MYRT</name>
<organism evidence="7 8">
    <name type="scientific">Rhodamnia argentea</name>
    <dbReference type="NCBI Taxonomy" id="178133"/>
    <lineage>
        <taxon>Eukaryota</taxon>
        <taxon>Viridiplantae</taxon>
        <taxon>Streptophyta</taxon>
        <taxon>Embryophyta</taxon>
        <taxon>Tracheophyta</taxon>
        <taxon>Spermatophyta</taxon>
        <taxon>Magnoliopsida</taxon>
        <taxon>eudicotyledons</taxon>
        <taxon>Gunneridae</taxon>
        <taxon>Pentapetalae</taxon>
        <taxon>rosids</taxon>
        <taxon>malvids</taxon>
        <taxon>Myrtales</taxon>
        <taxon>Myrtaceae</taxon>
        <taxon>Myrtoideae</taxon>
        <taxon>Myrteae</taxon>
        <taxon>Australasian group</taxon>
        <taxon>Rhodamnia</taxon>
    </lineage>
</organism>
<dbReference type="InterPro" id="IPR003175">
    <property type="entry name" value="CDI_dom"/>
</dbReference>
<evidence type="ECO:0000256" key="1">
    <source>
        <dbReference type="ARBA" id="ARBA00004642"/>
    </source>
</evidence>
<comment type="subcellular location">
    <subcellularLocation>
        <location evidence="1">Nucleus</location>
        <location evidence="1">Nucleoplasm</location>
    </subcellularLocation>
</comment>
<dbReference type="InterPro" id="IPR044275">
    <property type="entry name" value="KRP"/>
</dbReference>
<evidence type="ECO:0000313" key="8">
    <source>
        <dbReference type="RefSeq" id="XP_048135986.1"/>
    </source>
</evidence>
<dbReference type="Gene3D" id="4.10.365.10">
    <property type="entry name" value="p27"/>
    <property type="match status" value="1"/>
</dbReference>
<evidence type="ECO:0000256" key="4">
    <source>
        <dbReference type="ARBA" id="ARBA00023306"/>
    </source>
</evidence>
<keyword evidence="7" id="KW-1185">Reference proteome</keyword>
<feature type="region of interest" description="Disordered" evidence="5">
    <location>
        <begin position="135"/>
        <end position="194"/>
    </location>
</feature>
<dbReference type="GeneID" id="125315387"/>
<feature type="domain" description="Cyclin-dependent kinase inhibitor" evidence="6">
    <location>
        <begin position="193"/>
        <end position="237"/>
    </location>
</feature>
<reference evidence="8" key="2">
    <citation type="submission" date="2025-08" db="UniProtKB">
        <authorList>
            <consortium name="RefSeq"/>
        </authorList>
    </citation>
    <scope>IDENTIFICATION</scope>
    <source>
        <tissue evidence="8">Leaf</tissue>
    </source>
</reference>
<evidence type="ECO:0000256" key="3">
    <source>
        <dbReference type="ARBA" id="ARBA00023013"/>
    </source>
</evidence>
<evidence type="ECO:0000313" key="7">
    <source>
        <dbReference type="Proteomes" id="UP000827889"/>
    </source>
</evidence>
<evidence type="ECO:0000259" key="6">
    <source>
        <dbReference type="Pfam" id="PF02234"/>
    </source>
</evidence>
<keyword evidence="3 8" id="KW-0649">Protein kinase inhibitor</keyword>
<evidence type="ECO:0000256" key="2">
    <source>
        <dbReference type="ARBA" id="ARBA00010274"/>
    </source>
</evidence>
<dbReference type="PIRSF" id="PIRSF017811">
    <property type="entry name" value="CDK_inhib_pln"/>
    <property type="match status" value="1"/>
</dbReference>
<dbReference type="PANTHER" id="PTHR46776">
    <property type="entry name" value="CYCLIN-DEPENDENT KINASE INHIBITOR 4-RELATED"/>
    <property type="match status" value="1"/>
</dbReference>
<sequence>MVRKRRGNAELEVMDIAGVGVRTRARASLAAASSVPAVAKVSALAAKRRRVGAREEEEEEEEEKELKSSCGSPPCDRLLVRSGGRERHSGGTTPENSLRPAPATGDRCLSPSSHDFASVSCCSSNGSSEVEKEMINFVDLEEESDGVEASTYHRRRRERREKTPSSEVGAESDDMGSASKPTSEANSRWRPKMPTQAELDDFFAVAEKNQALEAFKDKYNFDFVKEGPLKGRYEWSRIENKAEERSN</sequence>
<proteinExistence type="inferred from homology"/>
<dbReference type="RefSeq" id="XP_048135986.1">
    <property type="nucleotide sequence ID" value="XM_048280029.1"/>
</dbReference>
<protein>
    <submittedName>
        <fullName evidence="8">Cyclin-dependent kinase inhibitor 7-like</fullName>
    </submittedName>
</protein>
<feature type="region of interest" description="Disordered" evidence="5">
    <location>
        <begin position="50"/>
        <end position="110"/>
    </location>
</feature>
<dbReference type="Proteomes" id="UP000827889">
    <property type="component" value="Chromosome 1"/>
</dbReference>
<gene>
    <name evidence="8" type="primary">LOC125315387</name>
</gene>
<reference evidence="7" key="1">
    <citation type="submission" date="2025-05" db="UniProtKB">
        <authorList>
            <consortium name="RefSeq"/>
        </authorList>
    </citation>
    <scope>NUCLEOTIDE SEQUENCE [LARGE SCALE GENOMIC DNA]</scope>
</reference>